<keyword evidence="2" id="KW-1185">Reference proteome</keyword>
<dbReference type="AlphaFoldDB" id="Q1AYW2"/>
<organism evidence="1 2">
    <name type="scientific">Rubrobacter xylanophilus (strain DSM 9941 / JCM 11954 / NBRC 16129 / PRD-1)</name>
    <dbReference type="NCBI Taxonomy" id="266117"/>
    <lineage>
        <taxon>Bacteria</taxon>
        <taxon>Bacillati</taxon>
        <taxon>Actinomycetota</taxon>
        <taxon>Rubrobacteria</taxon>
        <taxon>Rubrobacterales</taxon>
        <taxon>Rubrobacteraceae</taxon>
        <taxon>Rubrobacter</taxon>
    </lineage>
</organism>
<dbReference type="KEGG" id="rxy:Rxyl_0442"/>
<dbReference type="STRING" id="266117.Rxyl_0442"/>
<gene>
    <name evidence="1" type="ordered locus">Rxyl_0442</name>
</gene>
<accession>Q1AYW2</accession>
<sequence>MVSLPCSLEEKGACSHVVDRKDLILLESAIDAIEEAASAVAQEIERDRLGETSLARLATVEAELNRSRLALEEIVREESGG</sequence>
<dbReference type="EMBL" id="CP000386">
    <property type="protein sequence ID" value="ABG03416.1"/>
    <property type="molecule type" value="Genomic_DNA"/>
</dbReference>
<evidence type="ECO:0000313" key="1">
    <source>
        <dbReference type="EMBL" id="ABG03416.1"/>
    </source>
</evidence>
<proteinExistence type="predicted"/>
<reference evidence="1 2" key="1">
    <citation type="submission" date="2006-06" db="EMBL/GenBank/DDBJ databases">
        <title>Complete sequence of Rubrobacter xylanophilus DSM 9941.</title>
        <authorList>
            <consortium name="US DOE Joint Genome Institute"/>
            <person name="Copeland A."/>
            <person name="Lucas S."/>
            <person name="Lapidus A."/>
            <person name="Barry K."/>
            <person name="Detter J.C."/>
            <person name="Glavina del Rio T."/>
            <person name="Hammon N."/>
            <person name="Israni S."/>
            <person name="Dalin E."/>
            <person name="Tice H."/>
            <person name="Pitluck S."/>
            <person name="Munk A.C."/>
            <person name="Brettin T."/>
            <person name="Bruce D."/>
            <person name="Han C."/>
            <person name="Tapia R."/>
            <person name="Gilna P."/>
            <person name="Schmutz J."/>
            <person name="Larimer F."/>
            <person name="Land M."/>
            <person name="Hauser L."/>
            <person name="Kyrpides N."/>
            <person name="Lykidis A."/>
            <person name="da Costa M.S."/>
            <person name="Rainey F.A."/>
            <person name="Empadinhas N."/>
            <person name="Jolivet E."/>
            <person name="Battista J.R."/>
            <person name="Richardson P."/>
        </authorList>
    </citation>
    <scope>NUCLEOTIDE SEQUENCE [LARGE SCALE GENOMIC DNA]</scope>
    <source>
        <strain evidence="2">DSM 9941 / JCM 11954 / NBRC 16129 / PRD-1</strain>
    </source>
</reference>
<protein>
    <submittedName>
        <fullName evidence="1">Uncharacterized protein</fullName>
    </submittedName>
</protein>
<dbReference type="Proteomes" id="UP000006637">
    <property type="component" value="Chromosome"/>
</dbReference>
<evidence type="ECO:0000313" key="2">
    <source>
        <dbReference type="Proteomes" id="UP000006637"/>
    </source>
</evidence>
<dbReference type="HOGENOM" id="CLU_195335_0_0_11"/>
<name>Q1AYW2_RUBXD</name>